<keyword evidence="1" id="KW-0472">Membrane</keyword>
<organism evidence="2 3">
    <name type="scientific">Corynebacterium lizhenjunii</name>
    <dbReference type="NCBI Taxonomy" id="2709394"/>
    <lineage>
        <taxon>Bacteria</taxon>
        <taxon>Bacillati</taxon>
        <taxon>Actinomycetota</taxon>
        <taxon>Actinomycetes</taxon>
        <taxon>Mycobacteriales</taxon>
        <taxon>Corynebacteriaceae</taxon>
        <taxon>Corynebacterium</taxon>
    </lineage>
</organism>
<reference evidence="2 3" key="1">
    <citation type="submission" date="2020-11" db="EMBL/GenBank/DDBJ databases">
        <title>Corynebacterium sp. ZJ-599.</title>
        <authorList>
            <person name="Zhou J."/>
        </authorList>
    </citation>
    <scope>NUCLEOTIDE SEQUENCE [LARGE SCALE GENOMIC DNA]</scope>
    <source>
        <strain evidence="2 3">ZJ-599</strain>
    </source>
</reference>
<evidence type="ECO:0000256" key="1">
    <source>
        <dbReference type="SAM" id="Phobius"/>
    </source>
</evidence>
<keyword evidence="1" id="KW-0812">Transmembrane</keyword>
<evidence type="ECO:0000313" key="3">
    <source>
        <dbReference type="Proteomes" id="UP000594681"/>
    </source>
</evidence>
<sequence>MIPAEVNIEDLAAQLSEDGVAYSAPELARDAQLNAAVAEALRPGEGIAVVDVVPGKAADMRDVAQELADTADLNTVIVQWPGQVSAVSQSHSRGALEAAQGEVPAGVDQVTTLEYFHAGLSSDVFPWAPVLTGVLLVAVVAAVSAYVRAVR</sequence>
<dbReference type="Proteomes" id="UP000594681">
    <property type="component" value="Chromosome"/>
</dbReference>
<dbReference type="AlphaFoldDB" id="A0A7T0KGC1"/>
<gene>
    <name evidence="2" type="ORF">G7Y31_05980</name>
</gene>
<evidence type="ECO:0000313" key="2">
    <source>
        <dbReference type="EMBL" id="QPK80211.1"/>
    </source>
</evidence>
<protein>
    <recommendedName>
        <fullName evidence="4">1-deoxy-D-xylulose-5-phosphate synthase</fullName>
    </recommendedName>
</protein>
<proteinExistence type="predicted"/>
<feature type="transmembrane region" description="Helical" evidence="1">
    <location>
        <begin position="124"/>
        <end position="147"/>
    </location>
</feature>
<dbReference type="EMBL" id="CP064954">
    <property type="protein sequence ID" value="QPK80211.1"/>
    <property type="molecule type" value="Genomic_DNA"/>
</dbReference>
<dbReference type="KEGG" id="cliz:G7Y31_05980"/>
<dbReference type="InterPro" id="IPR046498">
    <property type="entry name" value="Rv1476-like"/>
</dbReference>
<name>A0A7T0KGC1_9CORY</name>
<accession>A0A7T0KGC1</accession>
<keyword evidence="3" id="KW-1185">Reference proteome</keyword>
<evidence type="ECO:0008006" key="4">
    <source>
        <dbReference type="Google" id="ProtNLM"/>
    </source>
</evidence>
<keyword evidence="1" id="KW-1133">Transmembrane helix</keyword>
<dbReference type="Pfam" id="PF20381">
    <property type="entry name" value="Rv1476"/>
    <property type="match status" value="1"/>
</dbReference>
<dbReference type="RefSeq" id="WP_165008103.1">
    <property type="nucleotide sequence ID" value="NZ_CP064954.1"/>
</dbReference>